<name>A0A8S3WL56_PARAO</name>
<protein>
    <recommendedName>
        <fullName evidence="3">Hsp90 co-chaperone Cdc37</fullName>
    </recommendedName>
    <alternativeName>
        <fullName evidence="6">Hsp90 chaperone protein kinase-targeting subunit</fullName>
    </alternativeName>
</protein>
<comment type="subcellular location">
    <subcellularLocation>
        <location evidence="1">Cytoplasm</location>
    </subcellularLocation>
</comment>
<dbReference type="GO" id="GO:0050821">
    <property type="term" value="P:protein stabilization"/>
    <property type="evidence" value="ECO:0007669"/>
    <property type="project" value="TreeGrafter"/>
</dbReference>
<dbReference type="GO" id="GO:0051087">
    <property type="term" value="F:protein-folding chaperone binding"/>
    <property type="evidence" value="ECO:0007669"/>
    <property type="project" value="TreeGrafter"/>
</dbReference>
<evidence type="ECO:0000256" key="3">
    <source>
        <dbReference type="ARBA" id="ARBA00020496"/>
    </source>
</evidence>
<reference evidence="11" key="1">
    <citation type="submission" date="2021-04" db="EMBL/GenBank/DDBJ databases">
        <authorList>
            <person name="Tunstrom K."/>
        </authorList>
    </citation>
    <scope>NUCLEOTIDE SEQUENCE</scope>
</reference>
<dbReference type="PANTHER" id="PTHR12800">
    <property type="entry name" value="CDC37-RELATED"/>
    <property type="match status" value="1"/>
</dbReference>
<evidence type="ECO:0000256" key="5">
    <source>
        <dbReference type="ARBA" id="ARBA00023186"/>
    </source>
</evidence>
<feature type="region of interest" description="Disordered" evidence="7">
    <location>
        <begin position="40"/>
        <end position="82"/>
    </location>
</feature>
<dbReference type="SMART" id="SM01070">
    <property type="entry name" value="CDC37_M"/>
    <property type="match status" value="1"/>
</dbReference>
<sequence>MVDYSKWKDIEISDDEDETHPNIDTPSLFRWRHQARVERMEERRREKEEFEQKKSETYRKLSETKRKIAETDPKSPDMESLRKALSELEKVEKEIQRKEEELRKKEKQTPWNVDTISAPGFTKTVINTKPARSKDENLTEEEKEAKMKKFIKENEKFLKQFGMLRKYDDSKKFLLDHNQLVCEETANYLVIWCINLEMEEKHDLMAHVAHQTICMQYILELSKQLDVDPRACVGSFFSKIQLAEKTYKDSFDDELEQFKARIRKRAAEKIQEAIHEQEEEERKARLGPGGLDPVEVYEELPDELKKCFDAQDVPMLQETIAKMPEQEAVYYMKRCVDAGLWVPGKNDEEPKMKENAGESGAATSSASTEDVD</sequence>
<dbReference type="Pfam" id="PF08564">
    <property type="entry name" value="CDC37_C"/>
    <property type="match status" value="1"/>
</dbReference>
<dbReference type="OrthoDB" id="440202at2759"/>
<dbReference type="InterPro" id="IPR013855">
    <property type="entry name" value="Cdc37_N_dom"/>
</dbReference>
<dbReference type="GO" id="GO:0019901">
    <property type="term" value="F:protein kinase binding"/>
    <property type="evidence" value="ECO:0007669"/>
    <property type="project" value="InterPro"/>
</dbReference>
<dbReference type="InterPro" id="IPR013873">
    <property type="entry name" value="Cdc37_C"/>
</dbReference>
<feature type="domain" description="Cdc37 Hsp90 binding" evidence="9">
    <location>
        <begin position="117"/>
        <end position="281"/>
    </location>
</feature>
<proteinExistence type="inferred from homology"/>
<dbReference type="Proteomes" id="UP000691718">
    <property type="component" value="Unassembled WGS sequence"/>
</dbReference>
<dbReference type="GO" id="GO:0005737">
    <property type="term" value="C:cytoplasm"/>
    <property type="evidence" value="ECO:0007669"/>
    <property type="project" value="UniProtKB-SubCell"/>
</dbReference>
<comment type="similarity">
    <text evidence="2">Belongs to the CDC37 family.</text>
</comment>
<feature type="compositionally biased region" description="Basic and acidic residues" evidence="7">
    <location>
        <begin position="345"/>
        <end position="356"/>
    </location>
</feature>
<dbReference type="PANTHER" id="PTHR12800:SF4">
    <property type="entry name" value="HSP90 CO-CHAPERONE CDC37"/>
    <property type="match status" value="1"/>
</dbReference>
<feature type="compositionally biased region" description="Basic and acidic residues" evidence="7">
    <location>
        <begin position="1"/>
        <end position="11"/>
    </location>
</feature>
<dbReference type="AlphaFoldDB" id="A0A8S3WL56"/>
<evidence type="ECO:0000256" key="7">
    <source>
        <dbReference type="SAM" id="MobiDB-lite"/>
    </source>
</evidence>
<keyword evidence="4" id="KW-0963">Cytoplasm</keyword>
<dbReference type="SMART" id="SM01071">
    <property type="entry name" value="CDC37_N"/>
    <property type="match status" value="1"/>
</dbReference>
<dbReference type="FunFam" id="1.20.58.610:FF:000001">
    <property type="entry name" value="Hsp90 co-chaperone Cdc37-like 1"/>
    <property type="match status" value="1"/>
</dbReference>
<dbReference type="GO" id="GO:0006457">
    <property type="term" value="P:protein folding"/>
    <property type="evidence" value="ECO:0007669"/>
    <property type="project" value="TreeGrafter"/>
</dbReference>
<feature type="compositionally biased region" description="Low complexity" evidence="7">
    <location>
        <begin position="357"/>
        <end position="372"/>
    </location>
</feature>
<dbReference type="EMBL" id="CAJQZP010000527">
    <property type="protein sequence ID" value="CAG4966135.1"/>
    <property type="molecule type" value="Genomic_DNA"/>
</dbReference>
<evidence type="ECO:0000256" key="1">
    <source>
        <dbReference type="ARBA" id="ARBA00004496"/>
    </source>
</evidence>
<dbReference type="GO" id="GO:0031072">
    <property type="term" value="F:heat shock protein binding"/>
    <property type="evidence" value="ECO:0007669"/>
    <property type="project" value="TreeGrafter"/>
</dbReference>
<keyword evidence="5" id="KW-0143">Chaperone</keyword>
<evidence type="ECO:0000259" key="10">
    <source>
        <dbReference type="SMART" id="SM01071"/>
    </source>
</evidence>
<dbReference type="InterPro" id="IPR004918">
    <property type="entry name" value="Cdc37"/>
</dbReference>
<gene>
    <name evidence="11" type="ORF">PAPOLLO_LOCUS7549</name>
</gene>
<comment type="caution">
    <text evidence="11">The sequence shown here is derived from an EMBL/GenBank/DDBJ whole genome shotgun (WGS) entry which is preliminary data.</text>
</comment>
<dbReference type="Pfam" id="PF08565">
    <property type="entry name" value="CDC37_M"/>
    <property type="match status" value="1"/>
</dbReference>
<organism evidence="11 12">
    <name type="scientific">Parnassius apollo</name>
    <name type="common">Apollo butterfly</name>
    <name type="synonym">Papilio apollo</name>
    <dbReference type="NCBI Taxonomy" id="110799"/>
    <lineage>
        <taxon>Eukaryota</taxon>
        <taxon>Metazoa</taxon>
        <taxon>Ecdysozoa</taxon>
        <taxon>Arthropoda</taxon>
        <taxon>Hexapoda</taxon>
        <taxon>Insecta</taxon>
        <taxon>Pterygota</taxon>
        <taxon>Neoptera</taxon>
        <taxon>Endopterygota</taxon>
        <taxon>Lepidoptera</taxon>
        <taxon>Glossata</taxon>
        <taxon>Ditrysia</taxon>
        <taxon>Papilionoidea</taxon>
        <taxon>Papilionidae</taxon>
        <taxon>Parnassiinae</taxon>
        <taxon>Parnassini</taxon>
        <taxon>Parnassius</taxon>
        <taxon>Parnassius</taxon>
    </lineage>
</organism>
<feature type="domain" description="Cdc37 N-terminal" evidence="10">
    <location>
        <begin position="1"/>
        <end position="124"/>
    </location>
</feature>
<dbReference type="InterPro" id="IPR013874">
    <property type="entry name" value="Cdc37_Hsp90-bd"/>
</dbReference>
<feature type="region of interest" description="Disordered" evidence="7">
    <location>
        <begin position="1"/>
        <end position="26"/>
    </location>
</feature>
<dbReference type="Pfam" id="PF03234">
    <property type="entry name" value="CDC37_N"/>
    <property type="match status" value="1"/>
</dbReference>
<evidence type="ECO:0000259" key="9">
    <source>
        <dbReference type="SMART" id="SM01070"/>
    </source>
</evidence>
<accession>A0A8S3WL56</accession>
<keyword evidence="12" id="KW-1185">Reference proteome</keyword>
<evidence type="ECO:0000313" key="11">
    <source>
        <dbReference type="EMBL" id="CAG4966135.1"/>
    </source>
</evidence>
<evidence type="ECO:0000313" key="12">
    <source>
        <dbReference type="Proteomes" id="UP000691718"/>
    </source>
</evidence>
<dbReference type="SMART" id="SM01069">
    <property type="entry name" value="CDC37_C"/>
    <property type="match status" value="1"/>
</dbReference>
<feature type="region of interest" description="Disordered" evidence="7">
    <location>
        <begin position="342"/>
        <end position="372"/>
    </location>
</feature>
<evidence type="ECO:0000256" key="6">
    <source>
        <dbReference type="ARBA" id="ARBA00031396"/>
    </source>
</evidence>
<evidence type="ECO:0000256" key="4">
    <source>
        <dbReference type="ARBA" id="ARBA00022490"/>
    </source>
</evidence>
<evidence type="ECO:0000259" key="8">
    <source>
        <dbReference type="SMART" id="SM01069"/>
    </source>
</evidence>
<evidence type="ECO:0000256" key="2">
    <source>
        <dbReference type="ARBA" id="ARBA00006222"/>
    </source>
</evidence>
<dbReference type="GO" id="GO:0051082">
    <property type="term" value="F:unfolded protein binding"/>
    <property type="evidence" value="ECO:0007669"/>
    <property type="project" value="TreeGrafter"/>
</dbReference>
<feature type="domain" description="Cdc37 C-terminal" evidence="8">
    <location>
        <begin position="285"/>
        <end position="371"/>
    </location>
</feature>